<dbReference type="STRING" id="109376.A0A0D3D2X0"/>
<reference evidence="2" key="2">
    <citation type="submission" date="2015-03" db="UniProtKB">
        <authorList>
            <consortium name="EnsemblPlants"/>
        </authorList>
    </citation>
    <scope>IDENTIFICATION</scope>
</reference>
<feature type="compositionally biased region" description="Acidic residues" evidence="1">
    <location>
        <begin position="140"/>
        <end position="171"/>
    </location>
</feature>
<feature type="compositionally biased region" description="Basic residues" evidence="1">
    <location>
        <begin position="378"/>
        <end position="388"/>
    </location>
</feature>
<keyword evidence="3" id="KW-1185">Reference proteome</keyword>
<feature type="compositionally biased region" description="Basic residues" evidence="1">
    <location>
        <begin position="296"/>
        <end position="306"/>
    </location>
</feature>
<dbReference type="EnsemblPlants" id="Bo7g009730.1">
    <property type="protein sequence ID" value="Bo7g009730.1"/>
    <property type="gene ID" value="Bo7g009730"/>
</dbReference>
<evidence type="ECO:0000313" key="3">
    <source>
        <dbReference type="Proteomes" id="UP000032141"/>
    </source>
</evidence>
<protein>
    <submittedName>
        <fullName evidence="2">Uncharacterized protein</fullName>
    </submittedName>
</protein>
<feature type="compositionally biased region" description="Basic residues" evidence="1">
    <location>
        <begin position="176"/>
        <end position="192"/>
    </location>
</feature>
<feature type="compositionally biased region" description="Basic and acidic residues" evidence="1">
    <location>
        <begin position="307"/>
        <end position="319"/>
    </location>
</feature>
<feature type="region of interest" description="Disordered" evidence="1">
    <location>
        <begin position="58"/>
        <end position="84"/>
    </location>
</feature>
<feature type="compositionally biased region" description="Acidic residues" evidence="1">
    <location>
        <begin position="280"/>
        <end position="291"/>
    </location>
</feature>
<dbReference type="AlphaFoldDB" id="A0A0D3D2X0"/>
<feature type="compositionally biased region" description="Basic and acidic residues" evidence="1">
    <location>
        <begin position="124"/>
        <end position="138"/>
    </location>
</feature>
<dbReference type="Proteomes" id="UP000032141">
    <property type="component" value="Chromosome C7"/>
</dbReference>
<feature type="compositionally biased region" description="Basic residues" evidence="1">
    <location>
        <begin position="236"/>
        <end position="252"/>
    </location>
</feature>
<feature type="compositionally biased region" description="Basic and acidic residues" evidence="1">
    <location>
        <begin position="349"/>
        <end position="367"/>
    </location>
</feature>
<proteinExistence type="predicted"/>
<sequence>MEKVDVKCILGDPELHSDLVEEVDCEFGRVVDLLKRGYRLKRQDWLNGSVDIAVVEAEETEKSKETEAATKTKVNGQNADYELDETKVLKNYIDAKRQEIAKGKKNGVRPSREVDHQEEDDTEVEHGAKESDTSKVNEEQPQEEEEQEVDVDDGDKESENSETNEDGEVNEDESKKHVKGTKKRGRVPKGMKKGVTTPREVQQQVEDDAEVDVGAKEIENPETNEDGEVNEDESKKHVKGTKKRGRVPKGTKKGVTPPREVQRQVEDDAEVDVGAKEIENPETNEDGEVNEDASKKPVKGTKKRGRGNKDGEVNEDASKKPVKGTKKRGRGTKGMKKGVTPPREVQQQVKDDAEVDVKESKNPKTNEDGEVNEDASKKHMKFTKKRERVTKEPNVDTSKPKRQKKQEDSAADAIGRVLEDLKKAD</sequence>
<feature type="compositionally biased region" description="Basic and acidic residues" evidence="1">
    <location>
        <begin position="60"/>
        <end position="70"/>
    </location>
</feature>
<name>A0A0D3D2X0_BRAOL</name>
<feature type="region of interest" description="Disordered" evidence="1">
    <location>
        <begin position="99"/>
        <end position="425"/>
    </location>
</feature>
<organism evidence="2 3">
    <name type="scientific">Brassica oleracea var. oleracea</name>
    <dbReference type="NCBI Taxonomy" id="109376"/>
    <lineage>
        <taxon>Eukaryota</taxon>
        <taxon>Viridiplantae</taxon>
        <taxon>Streptophyta</taxon>
        <taxon>Embryophyta</taxon>
        <taxon>Tracheophyta</taxon>
        <taxon>Spermatophyta</taxon>
        <taxon>Magnoliopsida</taxon>
        <taxon>eudicotyledons</taxon>
        <taxon>Gunneridae</taxon>
        <taxon>Pentapetalae</taxon>
        <taxon>rosids</taxon>
        <taxon>malvids</taxon>
        <taxon>Brassicales</taxon>
        <taxon>Brassicaceae</taxon>
        <taxon>Brassiceae</taxon>
        <taxon>Brassica</taxon>
    </lineage>
</organism>
<dbReference type="Gramene" id="Bo7g009730.1">
    <property type="protein sequence ID" value="Bo7g009730.1"/>
    <property type="gene ID" value="Bo7g009730"/>
</dbReference>
<reference evidence="2 3" key="1">
    <citation type="journal article" date="2014" name="Genome Biol.">
        <title>Transcriptome and methylome profiling reveals relics of genome dominance in the mesopolyploid Brassica oleracea.</title>
        <authorList>
            <person name="Parkin I.A."/>
            <person name="Koh C."/>
            <person name="Tang H."/>
            <person name="Robinson S.J."/>
            <person name="Kagale S."/>
            <person name="Clarke W.E."/>
            <person name="Town C.D."/>
            <person name="Nixon J."/>
            <person name="Krishnakumar V."/>
            <person name="Bidwell S.L."/>
            <person name="Denoeud F."/>
            <person name="Belcram H."/>
            <person name="Links M.G."/>
            <person name="Just J."/>
            <person name="Clarke C."/>
            <person name="Bender T."/>
            <person name="Huebert T."/>
            <person name="Mason A.S."/>
            <person name="Pires J.C."/>
            <person name="Barker G."/>
            <person name="Moore J."/>
            <person name="Walley P.G."/>
            <person name="Manoli S."/>
            <person name="Batley J."/>
            <person name="Edwards D."/>
            <person name="Nelson M.N."/>
            <person name="Wang X."/>
            <person name="Paterson A.H."/>
            <person name="King G."/>
            <person name="Bancroft I."/>
            <person name="Chalhoub B."/>
            <person name="Sharpe A.G."/>
        </authorList>
    </citation>
    <scope>NUCLEOTIDE SEQUENCE</scope>
    <source>
        <strain evidence="2 3">cv. TO1000</strain>
    </source>
</reference>
<dbReference type="HOGENOM" id="CLU_646190_0_0_1"/>
<feature type="compositionally biased region" description="Basic residues" evidence="1">
    <location>
        <begin position="320"/>
        <end position="336"/>
    </location>
</feature>
<accession>A0A0D3D2X0</accession>
<evidence type="ECO:0000256" key="1">
    <source>
        <dbReference type="SAM" id="MobiDB-lite"/>
    </source>
</evidence>
<evidence type="ECO:0000313" key="2">
    <source>
        <dbReference type="EnsemblPlants" id="Bo7g009730.1"/>
    </source>
</evidence>
<feature type="compositionally biased region" description="Acidic residues" evidence="1">
    <location>
        <begin position="220"/>
        <end position="231"/>
    </location>
</feature>